<evidence type="ECO:0000256" key="8">
    <source>
        <dbReference type="ARBA" id="ARBA00023012"/>
    </source>
</evidence>
<dbReference type="HOGENOM" id="CLU_000445_0_6_0"/>
<dbReference type="FunFam" id="3.40.50.300:FF:000006">
    <property type="entry name" value="DNA-binding transcriptional regulator NtrC"/>
    <property type="match status" value="1"/>
</dbReference>
<keyword evidence="3" id="KW-0963">Cytoplasm</keyword>
<keyword evidence="5 16" id="KW-0597">Phosphoprotein</keyword>
<proteinExistence type="predicted"/>
<dbReference type="Proteomes" id="UP000002012">
    <property type="component" value="Chromosome"/>
</dbReference>
<evidence type="ECO:0000256" key="12">
    <source>
        <dbReference type="ARBA" id="ARBA00023163"/>
    </source>
</evidence>
<evidence type="ECO:0000256" key="7">
    <source>
        <dbReference type="ARBA" id="ARBA00022840"/>
    </source>
</evidence>
<dbReference type="Gene3D" id="1.10.10.60">
    <property type="entry name" value="Homeodomain-like"/>
    <property type="match status" value="1"/>
</dbReference>
<feature type="modified residue" description="4-aspartylphosphate" evidence="16">
    <location>
        <position position="52"/>
    </location>
</feature>
<dbReference type="InterPro" id="IPR001789">
    <property type="entry name" value="Sig_transdc_resp-reg_receiver"/>
</dbReference>
<dbReference type="InterPro" id="IPR003593">
    <property type="entry name" value="AAA+_ATPase"/>
</dbReference>
<evidence type="ECO:0000256" key="4">
    <source>
        <dbReference type="ARBA" id="ARBA00022491"/>
    </source>
</evidence>
<keyword evidence="10" id="KW-0238">DNA-binding</keyword>
<dbReference type="PRINTS" id="PR01590">
    <property type="entry name" value="HTHFIS"/>
</dbReference>
<dbReference type="EMBL" id="CP001968">
    <property type="protein sequence ID" value="ADD68882.1"/>
    <property type="molecule type" value="Genomic_DNA"/>
</dbReference>
<dbReference type="InterPro" id="IPR002197">
    <property type="entry name" value="HTH_Fis"/>
</dbReference>
<evidence type="ECO:0000256" key="3">
    <source>
        <dbReference type="ARBA" id="ARBA00022490"/>
    </source>
</evidence>
<evidence type="ECO:0000259" key="18">
    <source>
        <dbReference type="PROSITE" id="PS50110"/>
    </source>
</evidence>
<dbReference type="PROSITE" id="PS00675">
    <property type="entry name" value="SIGMA54_INTERACT_1"/>
    <property type="match status" value="1"/>
</dbReference>
<dbReference type="PROSITE" id="PS50045">
    <property type="entry name" value="SIGMA54_INTERACT_4"/>
    <property type="match status" value="1"/>
</dbReference>
<dbReference type="Gene3D" id="3.40.50.300">
    <property type="entry name" value="P-loop containing nucleotide triphosphate hydrolases"/>
    <property type="match status" value="1"/>
</dbReference>
<dbReference type="PANTHER" id="PTHR32071">
    <property type="entry name" value="TRANSCRIPTIONAL REGULATORY PROTEIN"/>
    <property type="match status" value="1"/>
</dbReference>
<dbReference type="GO" id="GO:0000160">
    <property type="term" value="P:phosphorelay signal transduction system"/>
    <property type="evidence" value="ECO:0007669"/>
    <property type="project" value="UniProtKB-KW"/>
</dbReference>
<evidence type="ECO:0000256" key="2">
    <source>
        <dbReference type="ARBA" id="ARBA00019059"/>
    </source>
</evidence>
<dbReference type="OrthoDB" id="9803970at2"/>
<dbReference type="InterPro" id="IPR058031">
    <property type="entry name" value="AAA_lid_NorR"/>
</dbReference>
<dbReference type="InterPro" id="IPR027417">
    <property type="entry name" value="P-loop_NTPase"/>
</dbReference>
<dbReference type="AlphaFoldDB" id="D4H291"/>
<evidence type="ECO:0000256" key="5">
    <source>
        <dbReference type="ARBA" id="ARBA00022553"/>
    </source>
</evidence>
<evidence type="ECO:0000259" key="17">
    <source>
        <dbReference type="PROSITE" id="PS50045"/>
    </source>
</evidence>
<dbReference type="InParanoid" id="D4H291"/>
<keyword evidence="4" id="KW-0678">Repressor</keyword>
<keyword evidence="20" id="KW-1185">Reference proteome</keyword>
<evidence type="ECO:0000256" key="16">
    <source>
        <dbReference type="PROSITE-ProRule" id="PRU00169"/>
    </source>
</evidence>
<organism evidence="19 20">
    <name type="scientific">Denitrovibrio acetiphilus (strain DSM 12809 / NBRC 114555 / N2460)</name>
    <dbReference type="NCBI Taxonomy" id="522772"/>
    <lineage>
        <taxon>Bacteria</taxon>
        <taxon>Pseudomonadati</taxon>
        <taxon>Deferribacterota</taxon>
        <taxon>Deferribacteres</taxon>
        <taxon>Deferribacterales</taxon>
        <taxon>Geovibrionaceae</taxon>
        <taxon>Denitrovibrio</taxon>
    </lineage>
</organism>
<dbReference type="eggNOG" id="COG2204">
    <property type="taxonomic scope" value="Bacteria"/>
</dbReference>
<dbReference type="GO" id="GO:0043565">
    <property type="term" value="F:sequence-specific DNA binding"/>
    <property type="evidence" value="ECO:0007669"/>
    <property type="project" value="InterPro"/>
</dbReference>
<evidence type="ECO:0000313" key="19">
    <source>
        <dbReference type="EMBL" id="ADD68882.1"/>
    </source>
</evidence>
<evidence type="ECO:0000313" key="20">
    <source>
        <dbReference type="Proteomes" id="UP000002012"/>
    </source>
</evidence>
<feature type="domain" description="Response regulatory" evidence="18">
    <location>
        <begin position="3"/>
        <end position="117"/>
    </location>
</feature>
<dbReference type="InterPro" id="IPR025944">
    <property type="entry name" value="Sigma_54_int_dom_CS"/>
</dbReference>
<dbReference type="InterPro" id="IPR011006">
    <property type="entry name" value="CheY-like_superfamily"/>
</dbReference>
<evidence type="ECO:0000256" key="15">
    <source>
        <dbReference type="ARBA" id="ARBA00031910"/>
    </source>
</evidence>
<dbReference type="SMART" id="SM00448">
    <property type="entry name" value="REC"/>
    <property type="match status" value="1"/>
</dbReference>
<dbReference type="PROSITE" id="PS00676">
    <property type="entry name" value="SIGMA54_INTERACT_2"/>
    <property type="match status" value="1"/>
</dbReference>
<keyword evidence="6" id="KW-0547">Nucleotide-binding</keyword>
<evidence type="ECO:0000256" key="13">
    <source>
        <dbReference type="ARBA" id="ARBA00023231"/>
    </source>
</evidence>
<dbReference type="InterPro" id="IPR025662">
    <property type="entry name" value="Sigma_54_int_dom_ATP-bd_1"/>
</dbReference>
<dbReference type="STRING" id="522772.Dacet_2120"/>
<dbReference type="CDD" id="cd00009">
    <property type="entry name" value="AAA"/>
    <property type="match status" value="1"/>
</dbReference>
<keyword evidence="7" id="KW-0067">ATP-binding</keyword>
<evidence type="ECO:0000256" key="9">
    <source>
        <dbReference type="ARBA" id="ARBA00023015"/>
    </source>
</evidence>
<keyword evidence="12" id="KW-0804">Transcription</keyword>
<dbReference type="PaxDb" id="522772-Dacet_2120"/>
<evidence type="ECO:0000256" key="6">
    <source>
        <dbReference type="ARBA" id="ARBA00022741"/>
    </source>
</evidence>
<accession>D4H291</accession>
<comment type="subcellular location">
    <subcellularLocation>
        <location evidence="1">Cytoplasm</location>
    </subcellularLocation>
</comment>
<evidence type="ECO:0000256" key="10">
    <source>
        <dbReference type="ARBA" id="ARBA00023125"/>
    </source>
</evidence>
<keyword evidence="13" id="KW-0535">Nitrogen fixation</keyword>
<dbReference type="GO" id="GO:0006355">
    <property type="term" value="P:regulation of DNA-templated transcription"/>
    <property type="evidence" value="ECO:0007669"/>
    <property type="project" value="InterPro"/>
</dbReference>
<keyword evidence="8" id="KW-0902">Two-component regulatory system</keyword>
<dbReference type="Pfam" id="PF00158">
    <property type="entry name" value="Sigma54_activat"/>
    <property type="match status" value="1"/>
</dbReference>
<dbReference type="SUPFAM" id="SSF46689">
    <property type="entry name" value="Homeodomain-like"/>
    <property type="match status" value="1"/>
</dbReference>
<dbReference type="InterPro" id="IPR002078">
    <property type="entry name" value="Sigma_54_int"/>
</dbReference>
<name>D4H291_DENA2</name>
<reference evidence="19 20" key="1">
    <citation type="journal article" date="2010" name="Stand. Genomic Sci.">
        <title>Complete genome sequence of Denitrovibrio acetiphilus type strain (N2460).</title>
        <authorList>
            <person name="Kiss H."/>
            <person name="Lang E."/>
            <person name="Lapidus A."/>
            <person name="Copeland A."/>
            <person name="Nolan M."/>
            <person name="Glavina Del Rio T."/>
            <person name="Chen F."/>
            <person name="Lucas S."/>
            <person name="Tice H."/>
            <person name="Cheng J.F."/>
            <person name="Han C."/>
            <person name="Goodwin L."/>
            <person name="Pitluck S."/>
            <person name="Liolios K."/>
            <person name="Pati A."/>
            <person name="Ivanova N."/>
            <person name="Mavromatis K."/>
            <person name="Chen A."/>
            <person name="Palaniappan K."/>
            <person name="Land M."/>
            <person name="Hauser L."/>
            <person name="Chang Y.J."/>
            <person name="Jeffries C.D."/>
            <person name="Detter J.C."/>
            <person name="Brettin T."/>
            <person name="Spring S."/>
            <person name="Rohde M."/>
            <person name="Goker M."/>
            <person name="Woyke T."/>
            <person name="Bristow J."/>
            <person name="Eisen J.A."/>
            <person name="Markowitz V."/>
            <person name="Hugenholtz P."/>
            <person name="Kyrpides N.C."/>
            <person name="Klenk H.P."/>
        </authorList>
    </citation>
    <scope>NUCLEOTIDE SEQUENCE [LARGE SCALE GENOMIC DNA]</scope>
    <source>
        <strain evidence="20">DSM 12809 / NBRC 114555 / N2460</strain>
    </source>
</reference>
<evidence type="ECO:0000256" key="11">
    <source>
        <dbReference type="ARBA" id="ARBA00023159"/>
    </source>
</evidence>
<dbReference type="Gene3D" id="3.40.50.2300">
    <property type="match status" value="1"/>
</dbReference>
<protein>
    <recommendedName>
        <fullName evidence="2">DNA-binding transcriptional regulator NtrC</fullName>
    </recommendedName>
    <alternativeName>
        <fullName evidence="14">Nitrogen regulation protein NR(I)</fullName>
    </alternativeName>
    <alternativeName>
        <fullName evidence="15">Nitrogen regulator I</fullName>
    </alternativeName>
</protein>
<keyword evidence="11" id="KW-0010">Activator</keyword>
<dbReference type="Gene3D" id="1.10.8.60">
    <property type="match status" value="1"/>
</dbReference>
<evidence type="ECO:0000256" key="1">
    <source>
        <dbReference type="ARBA" id="ARBA00004496"/>
    </source>
</evidence>
<feature type="domain" description="Sigma-54 factor interaction" evidence="17">
    <location>
        <begin position="140"/>
        <end position="369"/>
    </location>
</feature>
<dbReference type="InterPro" id="IPR009057">
    <property type="entry name" value="Homeodomain-like_sf"/>
</dbReference>
<dbReference type="PANTHER" id="PTHR32071:SF95">
    <property type="entry name" value="DNA-BINDING TRANSCRIPTIONAL REGULATOR NTRC"/>
    <property type="match status" value="1"/>
</dbReference>
<dbReference type="GO" id="GO:0005524">
    <property type="term" value="F:ATP binding"/>
    <property type="evidence" value="ECO:0007669"/>
    <property type="project" value="UniProtKB-KW"/>
</dbReference>
<dbReference type="Pfam" id="PF25601">
    <property type="entry name" value="AAA_lid_14"/>
    <property type="match status" value="1"/>
</dbReference>
<dbReference type="KEGG" id="dap:Dacet_2120"/>
<dbReference type="SMART" id="SM00382">
    <property type="entry name" value="AAA"/>
    <property type="match status" value="1"/>
</dbReference>
<dbReference type="InterPro" id="IPR025943">
    <property type="entry name" value="Sigma_54_int_dom_ATP-bd_2"/>
</dbReference>
<dbReference type="RefSeq" id="WP_013011385.1">
    <property type="nucleotide sequence ID" value="NC_013943.1"/>
</dbReference>
<dbReference type="GO" id="GO:0005737">
    <property type="term" value="C:cytoplasm"/>
    <property type="evidence" value="ECO:0007669"/>
    <property type="project" value="UniProtKB-SubCell"/>
</dbReference>
<dbReference type="Pfam" id="PF02954">
    <property type="entry name" value="HTH_8"/>
    <property type="match status" value="1"/>
</dbReference>
<keyword evidence="9" id="KW-0805">Transcription regulation</keyword>
<evidence type="ECO:0000256" key="14">
    <source>
        <dbReference type="ARBA" id="ARBA00029881"/>
    </source>
</evidence>
<dbReference type="PROSITE" id="PS50110">
    <property type="entry name" value="RESPONSE_REGULATORY"/>
    <property type="match status" value="1"/>
</dbReference>
<dbReference type="SUPFAM" id="SSF52540">
    <property type="entry name" value="P-loop containing nucleoside triphosphate hydrolases"/>
    <property type="match status" value="1"/>
</dbReference>
<sequence>MKKILIIDDDTSLTYSLQKAFSGKYCIFTANNATAGMDFIEAESDIGLVFLDYKLGDENGLDVLERIRKGGYTVPVIFMTAYGTSETVLDAVKLGASDFLVKPVSPEEFIKTVESYYHIQVQSCGKGFEPVPEYNPNNKLVGISRAIRDVLKLAASASMSDAPVLLVGESGTGKDLIANIVHSHGERANKPFLAINCAAIPEELLESELFGYEKGAFSGAISSKIGLLESANGGTVFLDEISEMSFDLQAKLLRFLQNGTVQKLGELKEIQLDVRIVAATNKNITDLVEKNLFRFDLYHRLSVINIFIPPLRDRREDIKDIALHLIAKHVARHVKDISCVDKSLLDLFMKQQWPGNVRELENRIREAIILAKTNSLTADDFKLTQPADEQEHKNLFTYFSEKYREDIFAKSIEECEIELIKGALDKYDGKLTKVAEWLSISRVTLNAKLRKYNITHNQT</sequence>
<dbReference type="CDD" id="cd00156">
    <property type="entry name" value="REC"/>
    <property type="match status" value="1"/>
</dbReference>
<gene>
    <name evidence="19" type="ordered locus">Dacet_2120</name>
</gene>
<dbReference type="SUPFAM" id="SSF52172">
    <property type="entry name" value="CheY-like"/>
    <property type="match status" value="1"/>
</dbReference>
<dbReference type="PROSITE" id="PS00688">
    <property type="entry name" value="SIGMA54_INTERACT_3"/>
    <property type="match status" value="1"/>
</dbReference>
<dbReference type="Pfam" id="PF00072">
    <property type="entry name" value="Response_reg"/>
    <property type="match status" value="1"/>
</dbReference>